<accession>A0A7W8D4T8</accession>
<evidence type="ECO:0000313" key="6">
    <source>
        <dbReference type="EMBL" id="MBB5207943.1"/>
    </source>
</evidence>
<evidence type="ECO:0000256" key="4">
    <source>
        <dbReference type="SAM" id="SignalP"/>
    </source>
</evidence>
<dbReference type="InterPro" id="IPR058792">
    <property type="entry name" value="Beta-barrel_RND_2"/>
</dbReference>
<name>A0A7W8D4T8_9GAMM</name>
<feature type="coiled-coil region" evidence="3">
    <location>
        <begin position="82"/>
        <end position="109"/>
    </location>
</feature>
<dbReference type="Proteomes" id="UP000521199">
    <property type="component" value="Unassembled WGS sequence"/>
</dbReference>
<dbReference type="PANTHER" id="PTHR32347">
    <property type="entry name" value="EFFLUX SYSTEM COMPONENT YKNX-RELATED"/>
    <property type="match status" value="1"/>
</dbReference>
<dbReference type="EMBL" id="JACHHP010000002">
    <property type="protein sequence ID" value="MBB5207943.1"/>
    <property type="molecule type" value="Genomic_DNA"/>
</dbReference>
<dbReference type="Gene3D" id="2.40.30.170">
    <property type="match status" value="1"/>
</dbReference>
<reference evidence="6 7" key="1">
    <citation type="submission" date="2020-08" db="EMBL/GenBank/DDBJ databases">
        <title>Genomic Encyclopedia of Type Strains, Phase IV (KMG-IV): sequencing the most valuable type-strain genomes for metagenomic binning, comparative biology and taxonomic classification.</title>
        <authorList>
            <person name="Goeker M."/>
        </authorList>
    </citation>
    <scope>NUCLEOTIDE SEQUENCE [LARGE SCALE GENOMIC DNA]</scope>
    <source>
        <strain evidence="6 7">DSM 24163</strain>
    </source>
</reference>
<dbReference type="SUPFAM" id="SSF111369">
    <property type="entry name" value="HlyD-like secretion proteins"/>
    <property type="match status" value="1"/>
</dbReference>
<feature type="chain" id="PRO_5031422933" evidence="4">
    <location>
        <begin position="21"/>
        <end position="324"/>
    </location>
</feature>
<dbReference type="InterPro" id="IPR050465">
    <property type="entry name" value="UPF0194_transport"/>
</dbReference>
<keyword evidence="4" id="KW-0732">Signal</keyword>
<evidence type="ECO:0000313" key="7">
    <source>
        <dbReference type="Proteomes" id="UP000521199"/>
    </source>
</evidence>
<gene>
    <name evidence="6" type="ORF">HNQ52_001472</name>
</gene>
<keyword evidence="7" id="KW-1185">Reference proteome</keyword>
<dbReference type="AlphaFoldDB" id="A0A7W8D4T8"/>
<protein>
    <submittedName>
        <fullName evidence="6">Multidrug resistance efflux pump</fullName>
    </submittedName>
</protein>
<keyword evidence="2 3" id="KW-0175">Coiled coil</keyword>
<evidence type="ECO:0000256" key="2">
    <source>
        <dbReference type="ARBA" id="ARBA00023054"/>
    </source>
</evidence>
<organism evidence="6 7">
    <name type="scientific">Chiayiivirga flava</name>
    <dbReference type="NCBI Taxonomy" id="659595"/>
    <lineage>
        <taxon>Bacteria</taxon>
        <taxon>Pseudomonadati</taxon>
        <taxon>Pseudomonadota</taxon>
        <taxon>Gammaproteobacteria</taxon>
        <taxon>Lysobacterales</taxon>
        <taxon>Lysobacteraceae</taxon>
        <taxon>Chiayiivirga</taxon>
    </lineage>
</organism>
<feature type="signal peptide" evidence="4">
    <location>
        <begin position="1"/>
        <end position="20"/>
    </location>
</feature>
<dbReference type="Pfam" id="PF25954">
    <property type="entry name" value="Beta-barrel_RND_2"/>
    <property type="match status" value="1"/>
</dbReference>
<dbReference type="PANTHER" id="PTHR32347:SF23">
    <property type="entry name" value="BLL5650 PROTEIN"/>
    <property type="match status" value="1"/>
</dbReference>
<sequence>MRCALLACAVALLFAGAARAQTAGDTLRLDGEVFARRSAQIAPPSIDDLWQLNITQLAGDGAPVKAGDMVVVFDGGETQQRLVEKQSALAEKRSEREKLLLELAERERTERLATAEQLSKRDKAQRKASQPEDAIARVAYRKLVIERREAERLAELAQRRERLAAEQRRQELRLVDAQLQQIQTEVETLQSAIASLTVTAPRDGVMMHRSSWNGEKFAVGSQVFRGQSVAEIPDLASLAVRATLPERDLRKLAPGAAVRVTTEGGAGAALDGRVAEIGRIVRSRSRVQPVPVIDVVIELDGDTGKLKPGQSVRVQVRAPAKEAA</sequence>
<dbReference type="GO" id="GO:0030313">
    <property type="term" value="C:cell envelope"/>
    <property type="evidence" value="ECO:0007669"/>
    <property type="project" value="UniProtKB-SubCell"/>
</dbReference>
<feature type="coiled-coil region" evidence="3">
    <location>
        <begin position="140"/>
        <end position="199"/>
    </location>
</feature>
<comment type="subcellular location">
    <subcellularLocation>
        <location evidence="1">Cell envelope</location>
    </subcellularLocation>
</comment>
<evidence type="ECO:0000256" key="3">
    <source>
        <dbReference type="SAM" id="Coils"/>
    </source>
</evidence>
<feature type="domain" description="CusB-like beta-barrel" evidence="5">
    <location>
        <begin position="240"/>
        <end position="318"/>
    </location>
</feature>
<proteinExistence type="predicted"/>
<comment type="caution">
    <text evidence="6">The sequence shown here is derived from an EMBL/GenBank/DDBJ whole genome shotgun (WGS) entry which is preliminary data.</text>
</comment>
<dbReference type="RefSeq" id="WP_183960451.1">
    <property type="nucleotide sequence ID" value="NZ_JACHHP010000002.1"/>
</dbReference>
<evidence type="ECO:0000259" key="5">
    <source>
        <dbReference type="Pfam" id="PF25954"/>
    </source>
</evidence>
<evidence type="ECO:0000256" key="1">
    <source>
        <dbReference type="ARBA" id="ARBA00004196"/>
    </source>
</evidence>